<protein>
    <recommendedName>
        <fullName evidence="2">Retrotransposon gag domain-containing protein</fullName>
    </recommendedName>
</protein>
<evidence type="ECO:0000259" key="2">
    <source>
        <dbReference type="Pfam" id="PF03732"/>
    </source>
</evidence>
<feature type="region of interest" description="Disordered" evidence="1">
    <location>
        <begin position="1"/>
        <end position="23"/>
    </location>
</feature>
<reference evidence="3" key="1">
    <citation type="submission" date="2023-05" db="EMBL/GenBank/DDBJ databases">
        <title>Genome and transcriptome analyses reveal genes involved in the formation of fine ridges on petal epidermal cells in Hibiscus trionum.</title>
        <authorList>
            <person name="Koshimizu S."/>
            <person name="Masuda S."/>
            <person name="Ishii T."/>
            <person name="Shirasu K."/>
            <person name="Hoshino A."/>
            <person name="Arita M."/>
        </authorList>
    </citation>
    <scope>NUCLEOTIDE SEQUENCE</scope>
    <source>
        <strain evidence="3">Hamamatsu line</strain>
    </source>
</reference>
<name>A0A9W7J3L1_HIBTR</name>
<accession>A0A9W7J3L1</accession>
<organism evidence="3 4">
    <name type="scientific">Hibiscus trionum</name>
    <name type="common">Flower of an hour</name>
    <dbReference type="NCBI Taxonomy" id="183268"/>
    <lineage>
        <taxon>Eukaryota</taxon>
        <taxon>Viridiplantae</taxon>
        <taxon>Streptophyta</taxon>
        <taxon>Embryophyta</taxon>
        <taxon>Tracheophyta</taxon>
        <taxon>Spermatophyta</taxon>
        <taxon>Magnoliopsida</taxon>
        <taxon>eudicotyledons</taxon>
        <taxon>Gunneridae</taxon>
        <taxon>Pentapetalae</taxon>
        <taxon>rosids</taxon>
        <taxon>malvids</taxon>
        <taxon>Malvales</taxon>
        <taxon>Malvaceae</taxon>
        <taxon>Malvoideae</taxon>
        <taxon>Hibiscus</taxon>
    </lineage>
</organism>
<evidence type="ECO:0000313" key="3">
    <source>
        <dbReference type="EMBL" id="GMJ06810.1"/>
    </source>
</evidence>
<gene>
    <name evidence="3" type="ORF">HRI_004350200</name>
</gene>
<dbReference type="Pfam" id="PF03732">
    <property type="entry name" value="Retrotrans_gag"/>
    <property type="match status" value="1"/>
</dbReference>
<proteinExistence type="predicted"/>
<evidence type="ECO:0000313" key="4">
    <source>
        <dbReference type="Proteomes" id="UP001165190"/>
    </source>
</evidence>
<dbReference type="EMBL" id="BSYR01000046">
    <property type="protein sequence ID" value="GMJ06810.1"/>
    <property type="molecule type" value="Genomic_DNA"/>
</dbReference>
<evidence type="ECO:0000256" key="1">
    <source>
        <dbReference type="SAM" id="MobiDB-lite"/>
    </source>
</evidence>
<dbReference type="AlphaFoldDB" id="A0A9W7J3L1"/>
<feature type="compositionally biased region" description="Polar residues" evidence="1">
    <location>
        <begin position="1"/>
        <end position="13"/>
    </location>
</feature>
<keyword evidence="4" id="KW-1185">Reference proteome</keyword>
<dbReference type="OrthoDB" id="1002485at2759"/>
<dbReference type="Proteomes" id="UP001165190">
    <property type="component" value="Unassembled WGS sequence"/>
</dbReference>
<feature type="domain" description="Retrotransposon gag" evidence="2">
    <location>
        <begin position="179"/>
        <end position="249"/>
    </location>
</feature>
<sequence length="251" mass="28331">MVGTRSQSTTTGSEVPPQSVGATTQEMILDWKQETTRIEAHVQRMESSMNDRFREMQTAMRANLHKLLEIGLGKKIDTSAIVGQISGILGTSPDNPQAGTTPSLGRGATTVLEPGGGAIEPEVRELVREVQEREPIQQVNFAYKLLCPRFDGSDFREWMCKLEQYFEAEGVPDFAKVRVVMLHLEGKALQWHHFLSKSHPDLNSMAWTDYVQLLRERFALGGFDDPFSDLIELGQTDTIDKYYEDFIHLLN</sequence>
<comment type="caution">
    <text evidence="3">The sequence shown here is derived from an EMBL/GenBank/DDBJ whole genome shotgun (WGS) entry which is preliminary data.</text>
</comment>
<dbReference type="InterPro" id="IPR005162">
    <property type="entry name" value="Retrotrans_gag_dom"/>
</dbReference>